<dbReference type="STRING" id="1793963.AXI58_10515"/>
<comment type="caution">
    <text evidence="1">The sequence shown here is derived from an EMBL/GenBank/DDBJ whole genome shotgun (WGS) entry which is preliminary data.</text>
</comment>
<proteinExistence type="predicted"/>
<reference evidence="2" key="1">
    <citation type="submission" date="2016-02" db="EMBL/GenBank/DDBJ databases">
        <authorList>
            <person name="Dunlap C."/>
        </authorList>
    </citation>
    <scope>NUCLEOTIDE SEQUENCE [LARGE SCALE GENOMIC DNA]</scope>
    <source>
        <strain evidence="2">NRRL B-41092</strain>
    </source>
</reference>
<keyword evidence="2" id="KW-1185">Reference proteome</keyword>
<evidence type="ECO:0000313" key="2">
    <source>
        <dbReference type="Proteomes" id="UP000075430"/>
    </source>
</evidence>
<accession>A0A150FCB2</accession>
<evidence type="ECO:0000313" key="1">
    <source>
        <dbReference type="EMBL" id="KXZ22413.1"/>
    </source>
</evidence>
<organism evidence="1 2">
    <name type="scientific">Bacillus nakamurai</name>
    <dbReference type="NCBI Taxonomy" id="1793963"/>
    <lineage>
        <taxon>Bacteria</taxon>
        <taxon>Bacillati</taxon>
        <taxon>Bacillota</taxon>
        <taxon>Bacilli</taxon>
        <taxon>Bacillales</taxon>
        <taxon>Bacillaceae</taxon>
        <taxon>Bacillus</taxon>
    </lineage>
</organism>
<dbReference type="EMBL" id="LSBA01000005">
    <property type="protein sequence ID" value="KXZ22413.1"/>
    <property type="molecule type" value="Genomic_DNA"/>
</dbReference>
<name>A0A150FCB2_9BACI</name>
<sequence length="68" mass="7905">MNRVCDICKEYIEGQIICLRVSDLKTYVDFNCCNDCAQEQSKRIKNECSEMTVSKTLEHLNLKSEIRA</sequence>
<protein>
    <submittedName>
        <fullName evidence="1">Uncharacterized protein</fullName>
    </submittedName>
</protein>
<dbReference type="AlphaFoldDB" id="A0A150FCB2"/>
<dbReference type="Proteomes" id="UP000075430">
    <property type="component" value="Unassembled WGS sequence"/>
</dbReference>
<gene>
    <name evidence="1" type="ORF">AXI58_10515</name>
</gene>